<reference evidence="1" key="1">
    <citation type="submission" date="2014-09" db="EMBL/GenBank/DDBJ databases">
        <authorList>
            <person name="Magalhaes I.L.F."/>
            <person name="Oliveira U."/>
            <person name="Santos F.R."/>
            <person name="Vidigal T.H.D.A."/>
            <person name="Brescovit A.D."/>
            <person name="Santos A.J."/>
        </authorList>
    </citation>
    <scope>NUCLEOTIDE SEQUENCE</scope>
    <source>
        <tissue evidence="1">Shoot tissue taken approximately 20 cm above the soil surface</tissue>
    </source>
</reference>
<protein>
    <submittedName>
        <fullName evidence="1">Uncharacterized protein</fullName>
    </submittedName>
</protein>
<evidence type="ECO:0000313" key="1">
    <source>
        <dbReference type="EMBL" id="JAE08620.1"/>
    </source>
</evidence>
<sequence length="43" mass="5191">MSLILSILLKFLCTYVPVLDHLQLLNFPFSRELITHFLIHWQH</sequence>
<accession>A0A0A9F6K6</accession>
<organism evidence="1">
    <name type="scientific">Arundo donax</name>
    <name type="common">Giant reed</name>
    <name type="synonym">Donax arundinaceus</name>
    <dbReference type="NCBI Taxonomy" id="35708"/>
    <lineage>
        <taxon>Eukaryota</taxon>
        <taxon>Viridiplantae</taxon>
        <taxon>Streptophyta</taxon>
        <taxon>Embryophyta</taxon>
        <taxon>Tracheophyta</taxon>
        <taxon>Spermatophyta</taxon>
        <taxon>Magnoliopsida</taxon>
        <taxon>Liliopsida</taxon>
        <taxon>Poales</taxon>
        <taxon>Poaceae</taxon>
        <taxon>PACMAD clade</taxon>
        <taxon>Arundinoideae</taxon>
        <taxon>Arundineae</taxon>
        <taxon>Arundo</taxon>
    </lineage>
</organism>
<name>A0A0A9F6K6_ARUDO</name>
<reference evidence="1" key="2">
    <citation type="journal article" date="2015" name="Data Brief">
        <title>Shoot transcriptome of the giant reed, Arundo donax.</title>
        <authorList>
            <person name="Barrero R.A."/>
            <person name="Guerrero F.D."/>
            <person name="Moolhuijzen P."/>
            <person name="Goolsby J.A."/>
            <person name="Tidwell J."/>
            <person name="Bellgard S.E."/>
            <person name="Bellgard M.I."/>
        </authorList>
    </citation>
    <scope>NUCLEOTIDE SEQUENCE</scope>
    <source>
        <tissue evidence="1">Shoot tissue taken approximately 20 cm above the soil surface</tissue>
    </source>
</reference>
<dbReference type="EMBL" id="GBRH01189276">
    <property type="protein sequence ID" value="JAE08620.1"/>
    <property type="molecule type" value="Transcribed_RNA"/>
</dbReference>
<proteinExistence type="predicted"/>
<dbReference type="AlphaFoldDB" id="A0A0A9F6K6"/>